<dbReference type="Pfam" id="PF08843">
    <property type="entry name" value="AbiEii"/>
    <property type="match status" value="1"/>
</dbReference>
<dbReference type="EMBL" id="NDHY01000017">
    <property type="protein sequence ID" value="RIH99619.1"/>
    <property type="molecule type" value="Genomic_DNA"/>
</dbReference>
<proteinExistence type="predicted"/>
<dbReference type="Gene3D" id="3.10.450.620">
    <property type="entry name" value="JHP933, nucleotidyltransferase-like core domain"/>
    <property type="match status" value="1"/>
</dbReference>
<evidence type="ECO:0000313" key="2">
    <source>
        <dbReference type="Proteomes" id="UP000266287"/>
    </source>
</evidence>
<dbReference type="InterPro" id="IPR014942">
    <property type="entry name" value="AbiEii"/>
</dbReference>
<organism evidence="1 2">
    <name type="scientific">candidate division NPL-UPA2 bacterium Unc8</name>
    <dbReference type="NCBI Taxonomy" id="1980939"/>
    <lineage>
        <taxon>Bacteria</taxon>
    </lineage>
</organism>
<evidence type="ECO:0000313" key="1">
    <source>
        <dbReference type="EMBL" id="RIH99619.1"/>
    </source>
</evidence>
<protein>
    <recommendedName>
        <fullName evidence="3">Nucleotidyl transferase AbiEii/AbiGii toxin family protein</fullName>
    </recommendedName>
</protein>
<sequence>MGILTTLQEELLQVFAETEESNLFYLTGGTALAAHYLKHRYSRDLDLFTKEEEIIGYMGDRIQNSLKAKSIETKTIRKLKSFYEILVIKGGQECPIHLGLDSPFRFEEPEESLWGVRIDALVDIATNKLLTLFGRVEPRDFVDVFFLAKEIFSLNELVEKSKQKDPGLDEYYLAIAFHQAKELPDDISKLPVQMVKPLDVREMKGYFIKQAVSLIDKAKKSSIHYTGFDSSDDKLKKSIRFFRGTKYC</sequence>
<reference evidence="1 2" key="1">
    <citation type="submission" date="2018-08" db="EMBL/GenBank/DDBJ databases">
        <title>Draft genome of candidate division NPL-UPA2 bacterium Unc8 that adapted to ultra-basic serpentinizing groundwater.</title>
        <authorList>
            <person name="Ishii S."/>
            <person name="Suzuki S."/>
            <person name="Nealson K.H."/>
        </authorList>
    </citation>
    <scope>NUCLEOTIDE SEQUENCE [LARGE SCALE GENOMIC DNA]</scope>
    <source>
        <strain evidence="1">Unc8</strain>
    </source>
</reference>
<dbReference type="Proteomes" id="UP000266287">
    <property type="component" value="Unassembled WGS sequence"/>
</dbReference>
<comment type="caution">
    <text evidence="1">The sequence shown here is derived from an EMBL/GenBank/DDBJ whole genome shotgun (WGS) entry which is preliminary data.</text>
</comment>
<gene>
    <name evidence="1" type="ORF">B9J77_05025</name>
</gene>
<evidence type="ECO:0008006" key="3">
    <source>
        <dbReference type="Google" id="ProtNLM"/>
    </source>
</evidence>
<name>A0A399FW09_UNCN2</name>
<accession>A0A399FW09</accession>
<dbReference type="AlphaFoldDB" id="A0A399FW09"/>